<sequence length="178" mass="19468">MDGHACCTHQHSGDYVPAHFEEASEDHDHFLISAEPLSLDRACALVRCDAAGAISTFEGTTRGTFGGKRVVRLEYEAHESMAKKEWLRLVQEARSKYRLLGTAMHHRVGEVAVGQTSVVVAASAAHRADAIDAVHFLIDGLKARLPIWKKELLEDGTSAWKQNEAVDQSVCPPADTAH</sequence>
<accession>A0ACC1K1Y5</accession>
<name>A0ACC1K1Y5_9FUNG</name>
<proteinExistence type="predicted"/>
<evidence type="ECO:0000313" key="2">
    <source>
        <dbReference type="Proteomes" id="UP001140234"/>
    </source>
</evidence>
<protein>
    <submittedName>
        <fullName evidence="1">Uncharacterized protein</fullName>
    </submittedName>
</protein>
<organism evidence="1 2">
    <name type="scientific">Coemansia nantahalensis</name>
    <dbReference type="NCBI Taxonomy" id="2789366"/>
    <lineage>
        <taxon>Eukaryota</taxon>
        <taxon>Fungi</taxon>
        <taxon>Fungi incertae sedis</taxon>
        <taxon>Zoopagomycota</taxon>
        <taxon>Kickxellomycotina</taxon>
        <taxon>Kickxellomycetes</taxon>
        <taxon>Kickxellales</taxon>
        <taxon>Kickxellaceae</taxon>
        <taxon>Coemansia</taxon>
    </lineage>
</organism>
<reference evidence="1" key="1">
    <citation type="submission" date="2022-07" db="EMBL/GenBank/DDBJ databases">
        <title>Phylogenomic reconstructions and comparative analyses of Kickxellomycotina fungi.</title>
        <authorList>
            <person name="Reynolds N.K."/>
            <person name="Stajich J.E."/>
            <person name="Barry K."/>
            <person name="Grigoriev I.V."/>
            <person name="Crous P."/>
            <person name="Smith M.E."/>
        </authorList>
    </citation>
    <scope>NUCLEOTIDE SEQUENCE</scope>
    <source>
        <strain evidence="1">CBS 109366</strain>
    </source>
</reference>
<dbReference type="EMBL" id="JANBUJ010000521">
    <property type="protein sequence ID" value="KAJ2771540.1"/>
    <property type="molecule type" value="Genomic_DNA"/>
</dbReference>
<evidence type="ECO:0000313" key="1">
    <source>
        <dbReference type="EMBL" id="KAJ2771540.1"/>
    </source>
</evidence>
<comment type="caution">
    <text evidence="1">The sequence shown here is derived from an EMBL/GenBank/DDBJ whole genome shotgun (WGS) entry which is preliminary data.</text>
</comment>
<gene>
    <name evidence="1" type="ORF">IWQ57_002167</name>
</gene>
<dbReference type="Proteomes" id="UP001140234">
    <property type="component" value="Unassembled WGS sequence"/>
</dbReference>
<keyword evidence="2" id="KW-1185">Reference proteome</keyword>